<dbReference type="RefSeq" id="XP_064666452.1">
    <property type="nucleotide sequence ID" value="XM_064817044.1"/>
</dbReference>
<accession>A0AAN6T9K3</accession>
<feature type="region of interest" description="Disordered" evidence="1">
    <location>
        <begin position="39"/>
        <end position="63"/>
    </location>
</feature>
<feature type="domain" description="C2H2-type" evidence="2">
    <location>
        <begin position="707"/>
        <end position="728"/>
    </location>
</feature>
<dbReference type="InterPro" id="IPR013087">
    <property type="entry name" value="Znf_C2H2_type"/>
</dbReference>
<sequence>MTYTVTPGAIYSVLEPTLGVVNACLPTIKPAVSKIFGHQSTRAPNTGNIASTDSRNIRKSQNSKGLYTRQFERLEDDVTLIDIRSGPPSELAVVAAEFGRAGPPFSGVSTSRRRCPSALNAIAMPAHRPPRPLVEDRDYNANFVLRFTRREAKQWNAKRPEALTAEQRAALRKQLEDTQFLQPDYTDKTKINIAAWGTWREVLWKATWATAMDFLEYLCYIYTIELGRYMDINDSNEVEKDVANSDALLRLLTSNIKYNTAILSWEKHRIYLPGCYLGLAFTGARPAEFVDGERSSGKDGCLEELFPQYATGGAPSDEDKAPDELSRLLERMISQEYEGCGRPKALCYEDILLMVVRHPETGEDVLAMSIKLAHYKGADNKPQPTIFFFTPTRRLIFCFISIIVSLAVHDRAFAASKFSSVRAVFQAKNRGPVKCTPLRWKKKWLKRPVFRRLDDSIAKDNSISEDESDESDESDSSDKSDGSEYQLLPYQKLLDDMKRQSLDAGEENPIEPKAWRRGAANVANGTENEDRIRELTKLIASMEAQRRKKIRRAYREDYFYNRPTWDIEADKSDEEEYVEPAVELQITKRAKLAEILCNQPDNLSSAELLELRIQAAELMVALCDKRETRKRDRIRRRVRADGAVKEESPGPDPFPLLMSKKQCPRCIGDKTLSYEERTFEYCRPAVMYDHFDRKHAQDLNPCNHPKCVGCALKFKHLNHFKNHVERVHGVPLRP</sequence>
<protein>
    <recommendedName>
        <fullName evidence="2">C2H2-type domain-containing protein</fullName>
    </recommendedName>
</protein>
<organism evidence="3 4">
    <name type="scientific">Canariomyces notabilis</name>
    <dbReference type="NCBI Taxonomy" id="2074819"/>
    <lineage>
        <taxon>Eukaryota</taxon>
        <taxon>Fungi</taxon>
        <taxon>Dikarya</taxon>
        <taxon>Ascomycota</taxon>
        <taxon>Pezizomycotina</taxon>
        <taxon>Sordariomycetes</taxon>
        <taxon>Sordariomycetidae</taxon>
        <taxon>Sordariales</taxon>
        <taxon>Chaetomiaceae</taxon>
        <taxon>Canariomyces</taxon>
    </lineage>
</organism>
<evidence type="ECO:0000313" key="3">
    <source>
        <dbReference type="EMBL" id="KAK4108882.1"/>
    </source>
</evidence>
<dbReference type="GeneID" id="89941169"/>
<evidence type="ECO:0000259" key="2">
    <source>
        <dbReference type="PROSITE" id="PS00028"/>
    </source>
</evidence>
<gene>
    <name evidence="3" type="ORF">N656DRAFT_792137</name>
</gene>
<reference evidence="3" key="2">
    <citation type="submission" date="2023-05" db="EMBL/GenBank/DDBJ databases">
        <authorList>
            <consortium name="Lawrence Berkeley National Laboratory"/>
            <person name="Steindorff A."/>
            <person name="Hensen N."/>
            <person name="Bonometti L."/>
            <person name="Westerberg I."/>
            <person name="Brannstrom I.O."/>
            <person name="Guillou S."/>
            <person name="Cros-Aarteil S."/>
            <person name="Calhoun S."/>
            <person name="Haridas S."/>
            <person name="Kuo A."/>
            <person name="Mondo S."/>
            <person name="Pangilinan J."/>
            <person name="Riley R."/>
            <person name="Labutti K."/>
            <person name="Andreopoulos B."/>
            <person name="Lipzen A."/>
            <person name="Chen C."/>
            <person name="Yanf M."/>
            <person name="Daum C."/>
            <person name="Ng V."/>
            <person name="Clum A."/>
            <person name="Ohm R."/>
            <person name="Martin F."/>
            <person name="Silar P."/>
            <person name="Natvig D."/>
            <person name="Lalanne C."/>
            <person name="Gautier V."/>
            <person name="Ament-Velasquez S.L."/>
            <person name="Kruys A."/>
            <person name="Hutchinson M.I."/>
            <person name="Powell A.J."/>
            <person name="Barry K."/>
            <person name="Miller A.N."/>
            <person name="Grigoriev I.V."/>
            <person name="Debuchy R."/>
            <person name="Gladieux P."/>
            <person name="Thoren M.H."/>
            <person name="Johannesson H."/>
        </authorList>
    </citation>
    <scope>NUCLEOTIDE SEQUENCE</scope>
    <source>
        <strain evidence="3">CBS 508.74</strain>
    </source>
</reference>
<dbReference type="PANTHER" id="PTHR37535:SF4">
    <property type="entry name" value="FLUG DOMAIN-CONTAINING PROTEIN"/>
    <property type="match status" value="1"/>
</dbReference>
<feature type="region of interest" description="Disordered" evidence="1">
    <location>
        <begin position="461"/>
        <end position="483"/>
    </location>
</feature>
<proteinExistence type="predicted"/>
<dbReference type="AlphaFoldDB" id="A0AAN6T9K3"/>
<evidence type="ECO:0000256" key="1">
    <source>
        <dbReference type="SAM" id="MobiDB-lite"/>
    </source>
</evidence>
<name>A0AAN6T9K3_9PEZI</name>
<dbReference type="PROSITE" id="PS00028">
    <property type="entry name" value="ZINC_FINGER_C2H2_1"/>
    <property type="match status" value="1"/>
</dbReference>
<comment type="caution">
    <text evidence="3">The sequence shown here is derived from an EMBL/GenBank/DDBJ whole genome shotgun (WGS) entry which is preliminary data.</text>
</comment>
<dbReference type="EMBL" id="MU853359">
    <property type="protein sequence ID" value="KAK4108882.1"/>
    <property type="molecule type" value="Genomic_DNA"/>
</dbReference>
<dbReference type="Proteomes" id="UP001302812">
    <property type="component" value="Unassembled WGS sequence"/>
</dbReference>
<feature type="compositionally biased region" description="Acidic residues" evidence="1">
    <location>
        <begin position="463"/>
        <end position="475"/>
    </location>
</feature>
<keyword evidence="4" id="KW-1185">Reference proteome</keyword>
<reference evidence="3" key="1">
    <citation type="journal article" date="2023" name="Mol. Phylogenet. Evol.">
        <title>Genome-scale phylogeny and comparative genomics of the fungal order Sordariales.</title>
        <authorList>
            <person name="Hensen N."/>
            <person name="Bonometti L."/>
            <person name="Westerberg I."/>
            <person name="Brannstrom I.O."/>
            <person name="Guillou S."/>
            <person name="Cros-Aarteil S."/>
            <person name="Calhoun S."/>
            <person name="Haridas S."/>
            <person name="Kuo A."/>
            <person name="Mondo S."/>
            <person name="Pangilinan J."/>
            <person name="Riley R."/>
            <person name="LaButti K."/>
            <person name="Andreopoulos B."/>
            <person name="Lipzen A."/>
            <person name="Chen C."/>
            <person name="Yan M."/>
            <person name="Daum C."/>
            <person name="Ng V."/>
            <person name="Clum A."/>
            <person name="Steindorff A."/>
            <person name="Ohm R.A."/>
            <person name="Martin F."/>
            <person name="Silar P."/>
            <person name="Natvig D.O."/>
            <person name="Lalanne C."/>
            <person name="Gautier V."/>
            <person name="Ament-Velasquez S.L."/>
            <person name="Kruys A."/>
            <person name="Hutchinson M.I."/>
            <person name="Powell A.J."/>
            <person name="Barry K."/>
            <person name="Miller A.N."/>
            <person name="Grigoriev I.V."/>
            <person name="Debuchy R."/>
            <person name="Gladieux P."/>
            <person name="Hiltunen Thoren M."/>
            <person name="Johannesson H."/>
        </authorList>
    </citation>
    <scope>NUCLEOTIDE SEQUENCE</scope>
    <source>
        <strain evidence="3">CBS 508.74</strain>
    </source>
</reference>
<dbReference type="PANTHER" id="PTHR37535">
    <property type="entry name" value="FLUG DOMAIN PROTEIN"/>
    <property type="match status" value="1"/>
</dbReference>
<dbReference type="Pfam" id="PF11917">
    <property type="entry name" value="DUF3435"/>
    <property type="match status" value="1"/>
</dbReference>
<dbReference type="InterPro" id="IPR021842">
    <property type="entry name" value="DUF3435"/>
</dbReference>
<evidence type="ECO:0000313" key="4">
    <source>
        <dbReference type="Proteomes" id="UP001302812"/>
    </source>
</evidence>